<dbReference type="Gene3D" id="1.10.555.10">
    <property type="entry name" value="Rho GTPase activation protein"/>
    <property type="match status" value="1"/>
</dbReference>
<organism evidence="4 5">
    <name type="scientific">Petrolisthes manimaculis</name>
    <dbReference type="NCBI Taxonomy" id="1843537"/>
    <lineage>
        <taxon>Eukaryota</taxon>
        <taxon>Metazoa</taxon>
        <taxon>Ecdysozoa</taxon>
        <taxon>Arthropoda</taxon>
        <taxon>Crustacea</taxon>
        <taxon>Multicrustacea</taxon>
        <taxon>Malacostraca</taxon>
        <taxon>Eumalacostraca</taxon>
        <taxon>Eucarida</taxon>
        <taxon>Decapoda</taxon>
        <taxon>Pleocyemata</taxon>
        <taxon>Anomura</taxon>
        <taxon>Galatheoidea</taxon>
        <taxon>Porcellanidae</taxon>
        <taxon>Petrolisthes</taxon>
    </lineage>
</organism>
<evidence type="ECO:0000256" key="2">
    <source>
        <dbReference type="SAM" id="MobiDB-lite"/>
    </source>
</evidence>
<keyword evidence="1" id="KW-0343">GTPase activation</keyword>
<dbReference type="Proteomes" id="UP001292094">
    <property type="component" value="Unassembled WGS sequence"/>
</dbReference>
<dbReference type="InterPro" id="IPR000198">
    <property type="entry name" value="RhoGAP_dom"/>
</dbReference>
<dbReference type="PANTHER" id="PTHR14130:SF14">
    <property type="entry name" value="RHO GTPASE-ACTIVATING PROTEIN 92B"/>
    <property type="match status" value="1"/>
</dbReference>
<dbReference type="EMBL" id="JAWZYT010006774">
    <property type="protein sequence ID" value="KAK4287545.1"/>
    <property type="molecule type" value="Genomic_DNA"/>
</dbReference>
<reference evidence="4" key="1">
    <citation type="submission" date="2023-11" db="EMBL/GenBank/DDBJ databases">
        <title>Genome assemblies of two species of porcelain crab, Petrolisthes cinctipes and Petrolisthes manimaculis (Anomura: Porcellanidae).</title>
        <authorList>
            <person name="Angst P."/>
        </authorList>
    </citation>
    <scope>NUCLEOTIDE SEQUENCE</scope>
    <source>
        <strain evidence="4">PB745_02</strain>
        <tissue evidence="4">Gill</tissue>
    </source>
</reference>
<dbReference type="SUPFAM" id="SSF48350">
    <property type="entry name" value="GTPase activation domain, GAP"/>
    <property type="match status" value="1"/>
</dbReference>
<dbReference type="PROSITE" id="PS50238">
    <property type="entry name" value="RHOGAP"/>
    <property type="match status" value="1"/>
</dbReference>
<comment type="caution">
    <text evidence="4">The sequence shown here is derived from an EMBL/GenBank/DDBJ whole genome shotgun (WGS) entry which is preliminary data.</text>
</comment>
<evidence type="ECO:0000259" key="3">
    <source>
        <dbReference type="PROSITE" id="PS50238"/>
    </source>
</evidence>
<dbReference type="InterPro" id="IPR008936">
    <property type="entry name" value="Rho_GTPase_activation_prot"/>
</dbReference>
<dbReference type="GO" id="GO:0032956">
    <property type="term" value="P:regulation of actin cytoskeleton organization"/>
    <property type="evidence" value="ECO:0007669"/>
    <property type="project" value="TreeGrafter"/>
</dbReference>
<sequence>MWTVLQQLSTHHHNNLRYLIKFLRELWSRSHTNKMTLTNIALVVTPKPHMGPGPNGGQRGPRYQHPRQE</sequence>
<evidence type="ECO:0000313" key="5">
    <source>
        <dbReference type="Proteomes" id="UP001292094"/>
    </source>
</evidence>
<dbReference type="Pfam" id="PF00620">
    <property type="entry name" value="RhoGAP"/>
    <property type="match status" value="1"/>
</dbReference>
<evidence type="ECO:0000313" key="4">
    <source>
        <dbReference type="EMBL" id="KAK4287545.1"/>
    </source>
</evidence>
<dbReference type="GO" id="GO:0035020">
    <property type="term" value="P:regulation of Rac protein signal transduction"/>
    <property type="evidence" value="ECO:0007669"/>
    <property type="project" value="TreeGrafter"/>
</dbReference>
<accession>A0AAE1NE94</accession>
<evidence type="ECO:0000256" key="1">
    <source>
        <dbReference type="ARBA" id="ARBA00022468"/>
    </source>
</evidence>
<gene>
    <name evidence="4" type="ORF">Pmani_039384</name>
</gene>
<dbReference type="InterPro" id="IPR047165">
    <property type="entry name" value="RHG17/44/SH3BP1-like"/>
</dbReference>
<dbReference type="GO" id="GO:0005096">
    <property type="term" value="F:GTPase activator activity"/>
    <property type="evidence" value="ECO:0007669"/>
    <property type="project" value="UniProtKB-KW"/>
</dbReference>
<dbReference type="PANTHER" id="PTHR14130">
    <property type="entry name" value="3BP-1 RELATED RHOGAP"/>
    <property type="match status" value="1"/>
</dbReference>
<feature type="domain" description="Rho-GAP" evidence="3">
    <location>
        <begin position="1"/>
        <end position="69"/>
    </location>
</feature>
<feature type="region of interest" description="Disordered" evidence="2">
    <location>
        <begin position="46"/>
        <end position="69"/>
    </location>
</feature>
<name>A0AAE1NE94_9EUCA</name>
<protein>
    <recommendedName>
        <fullName evidence="3">Rho-GAP domain-containing protein</fullName>
    </recommendedName>
</protein>
<proteinExistence type="predicted"/>
<dbReference type="AlphaFoldDB" id="A0AAE1NE94"/>
<keyword evidence="5" id="KW-1185">Reference proteome</keyword>
<dbReference type="GO" id="GO:0007165">
    <property type="term" value="P:signal transduction"/>
    <property type="evidence" value="ECO:0007669"/>
    <property type="project" value="InterPro"/>
</dbReference>